<dbReference type="Gene3D" id="1.10.510.10">
    <property type="entry name" value="Transferase(Phosphotransferase) domain 1"/>
    <property type="match status" value="1"/>
</dbReference>
<evidence type="ECO:0000313" key="10">
    <source>
        <dbReference type="Proteomes" id="UP000619260"/>
    </source>
</evidence>
<keyword evidence="4" id="KW-0547">Nucleotide-binding</keyword>
<feature type="region of interest" description="Disordered" evidence="7">
    <location>
        <begin position="221"/>
        <end position="242"/>
    </location>
</feature>
<evidence type="ECO:0000256" key="7">
    <source>
        <dbReference type="SAM" id="MobiDB-lite"/>
    </source>
</evidence>
<organism evidence="9 10">
    <name type="scientific">Virgisporangium aliadipatigenens</name>
    <dbReference type="NCBI Taxonomy" id="741659"/>
    <lineage>
        <taxon>Bacteria</taxon>
        <taxon>Bacillati</taxon>
        <taxon>Actinomycetota</taxon>
        <taxon>Actinomycetes</taxon>
        <taxon>Micromonosporales</taxon>
        <taxon>Micromonosporaceae</taxon>
        <taxon>Virgisporangium</taxon>
    </lineage>
</organism>
<dbReference type="GO" id="GO:0004674">
    <property type="term" value="F:protein serine/threonine kinase activity"/>
    <property type="evidence" value="ECO:0007669"/>
    <property type="project" value="UniProtKB-KW"/>
</dbReference>
<dbReference type="RefSeq" id="WP_239153827.1">
    <property type="nucleotide sequence ID" value="NZ_BOPF01000068.1"/>
</dbReference>
<dbReference type="Gene3D" id="3.30.200.20">
    <property type="entry name" value="Phosphorylase Kinase, domain 1"/>
    <property type="match status" value="1"/>
</dbReference>
<keyword evidence="6" id="KW-0067">ATP-binding</keyword>
<dbReference type="PROSITE" id="PS50011">
    <property type="entry name" value="PROTEIN_KINASE_DOM"/>
    <property type="match status" value="1"/>
</dbReference>
<comment type="caution">
    <text evidence="9">The sequence shown here is derived from an EMBL/GenBank/DDBJ whole genome shotgun (WGS) entry which is preliminary data.</text>
</comment>
<accession>A0A8J3YZ22</accession>
<evidence type="ECO:0000256" key="5">
    <source>
        <dbReference type="ARBA" id="ARBA00022777"/>
    </source>
</evidence>
<evidence type="ECO:0000256" key="1">
    <source>
        <dbReference type="ARBA" id="ARBA00012513"/>
    </source>
</evidence>
<dbReference type="PANTHER" id="PTHR43289">
    <property type="entry name" value="MITOGEN-ACTIVATED PROTEIN KINASE KINASE KINASE 20-RELATED"/>
    <property type="match status" value="1"/>
</dbReference>
<evidence type="ECO:0000256" key="2">
    <source>
        <dbReference type="ARBA" id="ARBA00022527"/>
    </source>
</evidence>
<dbReference type="InterPro" id="IPR000719">
    <property type="entry name" value="Prot_kinase_dom"/>
</dbReference>
<name>A0A8J3YZ22_9ACTN</name>
<feature type="domain" description="Protein kinase" evidence="8">
    <location>
        <begin position="12"/>
        <end position="273"/>
    </location>
</feature>
<dbReference type="SUPFAM" id="SSF56112">
    <property type="entry name" value="Protein kinase-like (PK-like)"/>
    <property type="match status" value="1"/>
</dbReference>
<gene>
    <name evidence="9" type="ORF">Val02_90940</name>
</gene>
<evidence type="ECO:0000259" key="8">
    <source>
        <dbReference type="PROSITE" id="PS50011"/>
    </source>
</evidence>
<dbReference type="InterPro" id="IPR011990">
    <property type="entry name" value="TPR-like_helical_dom_sf"/>
</dbReference>
<dbReference type="GO" id="GO:0005524">
    <property type="term" value="F:ATP binding"/>
    <property type="evidence" value="ECO:0007669"/>
    <property type="project" value="UniProtKB-KW"/>
</dbReference>
<evidence type="ECO:0000256" key="6">
    <source>
        <dbReference type="ARBA" id="ARBA00022840"/>
    </source>
</evidence>
<protein>
    <recommendedName>
        <fullName evidence="1">non-specific serine/threonine protein kinase</fullName>
        <ecNumber evidence="1">2.7.11.1</ecNumber>
    </recommendedName>
</protein>
<dbReference type="InterPro" id="IPR011009">
    <property type="entry name" value="Kinase-like_dom_sf"/>
</dbReference>
<dbReference type="PROSITE" id="PS00108">
    <property type="entry name" value="PROTEIN_KINASE_ST"/>
    <property type="match status" value="1"/>
</dbReference>
<evidence type="ECO:0000256" key="3">
    <source>
        <dbReference type="ARBA" id="ARBA00022679"/>
    </source>
</evidence>
<dbReference type="Pfam" id="PF00069">
    <property type="entry name" value="Pkinase"/>
    <property type="match status" value="1"/>
</dbReference>
<sequence length="415" mass="45663">MLPQARLDDRYLLARAPFAHDGMGEVWPARDTRLDRNVVVKTLTSTSNVDLVRRFKREARLTARLEHPGVPAVYDFGVHEGHPYLVLQKITGVTLTDLTAEQGQLPIAWVAAIGAQISSVLIAAQEIGLVHRDLKPSNVMLEPSGAVKVLDFGLAALRDDERYSRITRTGEAPGTVGYMAPEQILAEPTDHRSDLYGLGGVLYHLLTAEHPVEDGSAMTTAARQLDRTPPRPSRRRPDTPPALDDLVHALLARHPDERPATARHVYDTLAPLAGNPPPMPGVINDGADPVRHYCAVVGQNPASPPVAPRPRAKALDRDDDAEQLFTAGRYRDAARRWRQLADRVEEQHGPGHPQVFDWRLRAARAHIPLNEHSRALRQMEILLAQRIRLDGADHPAVLDLQKEIAAVRAASPAVG</sequence>
<evidence type="ECO:0000313" key="9">
    <source>
        <dbReference type="EMBL" id="GIJ52208.1"/>
    </source>
</evidence>
<keyword evidence="2" id="KW-0723">Serine/threonine-protein kinase</keyword>
<evidence type="ECO:0000256" key="4">
    <source>
        <dbReference type="ARBA" id="ARBA00022741"/>
    </source>
</evidence>
<dbReference type="PANTHER" id="PTHR43289:SF6">
    <property type="entry name" value="SERINE_THREONINE-PROTEIN KINASE NEKL-3"/>
    <property type="match status" value="1"/>
</dbReference>
<keyword evidence="10" id="KW-1185">Reference proteome</keyword>
<dbReference type="EMBL" id="BOPF01000068">
    <property type="protein sequence ID" value="GIJ52208.1"/>
    <property type="molecule type" value="Genomic_DNA"/>
</dbReference>
<dbReference type="Gene3D" id="1.25.40.10">
    <property type="entry name" value="Tetratricopeptide repeat domain"/>
    <property type="match status" value="1"/>
</dbReference>
<dbReference type="Proteomes" id="UP000619260">
    <property type="component" value="Unassembled WGS sequence"/>
</dbReference>
<dbReference type="AlphaFoldDB" id="A0A8J3YZ22"/>
<dbReference type="InterPro" id="IPR008271">
    <property type="entry name" value="Ser/Thr_kinase_AS"/>
</dbReference>
<proteinExistence type="predicted"/>
<dbReference type="EC" id="2.7.11.1" evidence="1"/>
<keyword evidence="5" id="KW-0418">Kinase</keyword>
<dbReference type="CDD" id="cd14014">
    <property type="entry name" value="STKc_PknB_like"/>
    <property type="match status" value="1"/>
</dbReference>
<reference evidence="9" key="1">
    <citation type="submission" date="2021-01" db="EMBL/GenBank/DDBJ databases">
        <title>Whole genome shotgun sequence of Virgisporangium aliadipatigenens NBRC 105644.</title>
        <authorList>
            <person name="Komaki H."/>
            <person name="Tamura T."/>
        </authorList>
    </citation>
    <scope>NUCLEOTIDE SEQUENCE</scope>
    <source>
        <strain evidence="9">NBRC 105644</strain>
    </source>
</reference>
<keyword evidence="3" id="KW-0808">Transferase</keyword>
<dbReference type="SMART" id="SM00220">
    <property type="entry name" value="S_TKc"/>
    <property type="match status" value="1"/>
</dbReference>